<dbReference type="SUPFAM" id="SSF103068">
    <property type="entry name" value="Nucleocapsid protein dimerization domain"/>
    <property type="match status" value="1"/>
</dbReference>
<dbReference type="EMBL" id="OQ175067">
    <property type="protein sequence ID" value="WCC61937.1"/>
    <property type="molecule type" value="Genomic_RNA"/>
</dbReference>
<dbReference type="InterPro" id="IPR044345">
    <property type="entry name" value="N_prot_N_CoV"/>
</dbReference>
<gene>
    <name evidence="15" type="primary">N</name>
</gene>
<keyword evidence="2" id="KW-0597">Phosphoprotein</keyword>
<evidence type="ECO:0000256" key="7">
    <source>
        <dbReference type="ARBA" id="ARBA00023086"/>
    </source>
</evidence>
<dbReference type="InterPro" id="IPR001218">
    <property type="entry name" value="Nucleocap_CoV"/>
</dbReference>
<feature type="region of interest" description="Disordered" evidence="12">
    <location>
        <begin position="214"/>
        <end position="256"/>
    </location>
</feature>
<evidence type="ECO:0000313" key="15">
    <source>
        <dbReference type="EMBL" id="WCC61937.1"/>
    </source>
</evidence>
<dbReference type="CDD" id="cd21595">
    <property type="entry name" value="CoV_N-CTD"/>
    <property type="match status" value="1"/>
</dbReference>
<comment type="subcellular location">
    <subcellularLocation>
        <location evidence="1">Host cell</location>
    </subcellularLocation>
    <subcellularLocation>
        <location evidence="10">Virion</location>
    </subcellularLocation>
    <text evidence="10">Located inside the virion, complexed with the viral RNA. Probably associates with ER-derived membranes where it participates in viral RNA synthesis and virus budding.</text>
</comment>
<keyword evidence="6" id="KW-0805">Transcription regulation</keyword>
<dbReference type="CDD" id="cd21554">
    <property type="entry name" value="CoV_N-NTD"/>
    <property type="match status" value="1"/>
</dbReference>
<feature type="region of interest" description="Disordered" evidence="12">
    <location>
        <begin position="139"/>
        <end position="195"/>
    </location>
</feature>
<evidence type="ECO:0000256" key="9">
    <source>
        <dbReference type="ARBA" id="ARBA00023274"/>
    </source>
</evidence>
<name>A0AA49EB39_9NIDO</name>
<keyword evidence="4 10" id="KW-0946">Virion</keyword>
<dbReference type="PIRSF" id="PIRSF003888">
    <property type="entry name" value="Corona_nucleocap"/>
    <property type="match status" value="1"/>
</dbReference>
<keyword evidence="9 11" id="KW-0687">Ribonucleoprotein</keyword>
<feature type="compositionally biased region" description="Low complexity" evidence="12">
    <location>
        <begin position="145"/>
        <end position="195"/>
    </location>
</feature>
<comment type="function">
    <text evidence="10">Packages the positive strand viral genome RNA into a helical ribonucleocapsid (RNP) and plays a fundamental role during virion assembly through its interactions with the viral genome and membrane protein M. Plays an important role in enhancing the efficiency of subgenomic viral RNA transcription as well as viral replication.</text>
</comment>
<keyword evidence="5 10" id="KW-0694">RNA-binding</keyword>
<evidence type="ECO:0000256" key="3">
    <source>
        <dbReference type="ARBA" id="ARBA00022765"/>
    </source>
</evidence>
<reference evidence="15" key="1">
    <citation type="submission" date="2023-01" db="EMBL/GenBank/DDBJ databases">
        <title>Panoramic Analysis of Coronaviruses Carried by Representative Bat Species in Southern China to Better Understand the Coronavirus Sphere.</title>
        <authorList>
            <person name="Han Y."/>
            <person name="Xu P."/>
            <person name="Wang Y."/>
            <person name="Zhao W."/>
            <person name="Wang J."/>
            <person name="Jin Q."/>
            <person name="Wu Z."/>
        </authorList>
    </citation>
    <scope>NUCLEOTIDE SEQUENCE</scope>
    <source>
        <strain evidence="15">BtRa-AlphaCoV/YN2016-Q47</strain>
    </source>
</reference>
<protein>
    <recommendedName>
        <fullName evidence="10">Nucleoprotein</fullName>
    </recommendedName>
</protein>
<dbReference type="Pfam" id="PF00937">
    <property type="entry name" value="CoV_nucleocap"/>
    <property type="match status" value="1"/>
</dbReference>
<accession>A0AA49EB39</accession>
<evidence type="ECO:0000256" key="8">
    <source>
        <dbReference type="ARBA" id="ARBA00023163"/>
    </source>
</evidence>
<keyword evidence="3" id="KW-0013">ADP-ribosylation</keyword>
<evidence type="ECO:0000256" key="11">
    <source>
        <dbReference type="PROSITE-ProRule" id="PRU01276"/>
    </source>
</evidence>
<evidence type="ECO:0000256" key="12">
    <source>
        <dbReference type="SAM" id="MobiDB-lite"/>
    </source>
</evidence>
<evidence type="ECO:0000259" key="14">
    <source>
        <dbReference type="PROSITE" id="PS51929"/>
    </source>
</evidence>
<dbReference type="InterPro" id="IPR044344">
    <property type="entry name" value="N_prot_C_CoV"/>
</dbReference>
<evidence type="ECO:0000256" key="4">
    <source>
        <dbReference type="ARBA" id="ARBA00022844"/>
    </source>
</evidence>
<evidence type="ECO:0000259" key="13">
    <source>
        <dbReference type="PROSITE" id="PS51928"/>
    </source>
</evidence>
<keyword evidence="7 10" id="KW-0543">Viral nucleoprotein</keyword>
<dbReference type="GO" id="GO:1990904">
    <property type="term" value="C:ribonucleoprotein complex"/>
    <property type="evidence" value="ECO:0007669"/>
    <property type="project" value="UniProtKB-KW"/>
</dbReference>
<organism evidence="15">
    <name type="scientific">Bat Coronavirus RaYN16</name>
    <dbReference type="NCBI Taxonomy" id="3018885"/>
    <lineage>
        <taxon>Viruses</taxon>
        <taxon>Riboviria</taxon>
        <taxon>Orthornavirae</taxon>
        <taxon>Pisuviricota</taxon>
        <taxon>Pisoniviricetes</taxon>
        <taxon>Nidovirales</taxon>
        <taxon>Cornidovirineae</taxon>
        <taxon>Coronaviridae</taxon>
        <taxon>Orthocoronavirinae</taxon>
    </lineage>
</organism>
<feature type="domain" description="CoV N NTD" evidence="13">
    <location>
        <begin position="16"/>
        <end position="138"/>
    </location>
</feature>
<dbReference type="InterPro" id="IPR037195">
    <property type="entry name" value="Nucleocapsid_N"/>
</dbReference>
<evidence type="ECO:0000256" key="10">
    <source>
        <dbReference type="PIRNR" id="PIRNR003888"/>
    </source>
</evidence>
<dbReference type="SUPFAM" id="SSF110304">
    <property type="entry name" value="Coronavirus RNA-binding domain"/>
    <property type="match status" value="1"/>
</dbReference>
<dbReference type="InterPro" id="IPR037179">
    <property type="entry name" value="Nucleocapsid_C"/>
</dbReference>
<sequence length="391" mass="43318">MASVSFEQQRGRSGRVPLSFFYPVMVTDNTPFWKAMPNNAVPNGMGMKDERIGYWNEQKRWRMRKGQRMDLPSKWHFYFLGTGPHKDASFRQRLDGVYWVAVNGAKTQPTSLGSRKKNAAMMIPQFSVPLPSNIQIQTENASAPASRNQSQNRSQSANRSQSRGPNQNVNQNQNTNGNQRARSQSRNRGSNNNQPQNQVDIVAAVKAALQQLGVGNQNQGGAGKKSKSNSGVNTPKEQRAKSPAKTPPVQRKQMERPVWKRVPNSAENVTACFGPRDAVHNFGDSDVVHHGTDAKHWPQLAELIPTPAALAFGSEISTTEVGDQVEITYTYKMKVDKSDKNLPAFLQQVSAYAQPSQVNQISSQLNPVAPVFTPGMDDSVEIIDQVFDTDV</sequence>
<evidence type="ECO:0000256" key="6">
    <source>
        <dbReference type="ARBA" id="ARBA00023015"/>
    </source>
</evidence>
<dbReference type="GO" id="GO:0043657">
    <property type="term" value="C:host cell"/>
    <property type="evidence" value="ECO:0007669"/>
    <property type="project" value="UniProtKB-SubCell"/>
</dbReference>
<evidence type="ECO:0000256" key="2">
    <source>
        <dbReference type="ARBA" id="ARBA00022553"/>
    </source>
</evidence>
<feature type="domain" description="CoV N CTD" evidence="14">
    <location>
        <begin position="246"/>
        <end position="360"/>
    </location>
</feature>
<proteinExistence type="predicted"/>
<dbReference type="GO" id="GO:0003723">
    <property type="term" value="F:RNA binding"/>
    <property type="evidence" value="ECO:0007669"/>
    <property type="project" value="UniProtKB-UniRule"/>
</dbReference>
<keyword evidence="8" id="KW-0804">Transcription</keyword>
<dbReference type="PROSITE" id="PS51928">
    <property type="entry name" value="COV_N_NTD"/>
    <property type="match status" value="1"/>
</dbReference>
<evidence type="ECO:0000256" key="5">
    <source>
        <dbReference type="ARBA" id="ARBA00022884"/>
    </source>
</evidence>
<dbReference type="PROSITE" id="PS51929">
    <property type="entry name" value="COV_N_CTD"/>
    <property type="match status" value="1"/>
</dbReference>
<evidence type="ECO:0000256" key="1">
    <source>
        <dbReference type="ARBA" id="ARBA00004340"/>
    </source>
</evidence>
<dbReference type="GO" id="GO:0019013">
    <property type="term" value="C:viral nucleocapsid"/>
    <property type="evidence" value="ECO:0007669"/>
    <property type="project" value="UniProtKB-UniRule"/>
</dbReference>